<keyword evidence="5" id="KW-1185">Reference proteome</keyword>
<reference evidence="6" key="1">
    <citation type="submission" date="2016-06" db="UniProtKB">
        <authorList>
            <consortium name="WormBaseParasite"/>
        </authorList>
    </citation>
    <scope>IDENTIFICATION</scope>
</reference>
<feature type="compositionally biased region" description="Polar residues" evidence="3">
    <location>
        <begin position="1045"/>
        <end position="1056"/>
    </location>
</feature>
<dbReference type="PANTHER" id="PTHR45670:SF1">
    <property type="entry name" value="E3 UBIQUITIN-PROTEIN LIGASE HECTD1"/>
    <property type="match status" value="1"/>
</dbReference>
<protein>
    <recommendedName>
        <fullName evidence="2">E3 ubiquitin-protein ligase</fullName>
        <ecNumber evidence="2">2.3.2.26</ecNumber>
    </recommendedName>
</protein>
<feature type="region of interest" description="Disordered" evidence="3">
    <location>
        <begin position="746"/>
        <end position="793"/>
    </location>
</feature>
<accession>A0A183SMW9</accession>
<comment type="function">
    <text evidence="2">E3 ubiquitin-protein ligase which accepts ubiquitin from an E2 ubiquitin-conjugating enzyme in the form of a thioester and then directly transfers the ubiquitin to targeted substrates.</text>
</comment>
<feature type="compositionally biased region" description="Low complexity" evidence="3">
    <location>
        <begin position="1127"/>
        <end position="1140"/>
    </location>
</feature>
<feature type="region of interest" description="Disordered" evidence="3">
    <location>
        <begin position="1031"/>
        <end position="1073"/>
    </location>
</feature>
<organism evidence="6">
    <name type="scientific">Schistocephalus solidus</name>
    <name type="common">Tapeworm</name>
    <dbReference type="NCBI Taxonomy" id="70667"/>
    <lineage>
        <taxon>Eukaryota</taxon>
        <taxon>Metazoa</taxon>
        <taxon>Spiralia</taxon>
        <taxon>Lophotrochozoa</taxon>
        <taxon>Platyhelminthes</taxon>
        <taxon>Cestoda</taxon>
        <taxon>Eucestoda</taxon>
        <taxon>Diphyllobothriidea</taxon>
        <taxon>Diphyllobothriidae</taxon>
        <taxon>Schistocephalus</taxon>
    </lineage>
</organism>
<keyword evidence="2" id="KW-0833">Ubl conjugation pathway</keyword>
<dbReference type="GO" id="GO:0043161">
    <property type="term" value="P:proteasome-mediated ubiquitin-dependent protein catabolic process"/>
    <property type="evidence" value="ECO:0007669"/>
    <property type="project" value="TreeGrafter"/>
</dbReference>
<evidence type="ECO:0000313" key="6">
    <source>
        <dbReference type="WBParaSite" id="SSLN_0000574601-mRNA-1"/>
    </source>
</evidence>
<evidence type="ECO:0000256" key="2">
    <source>
        <dbReference type="RuleBase" id="RU369009"/>
    </source>
</evidence>
<dbReference type="PANTHER" id="PTHR45670">
    <property type="entry name" value="E3 UBIQUITIN-PROTEIN LIGASE TRIP12"/>
    <property type="match status" value="1"/>
</dbReference>
<evidence type="ECO:0000256" key="3">
    <source>
        <dbReference type="SAM" id="MobiDB-lite"/>
    </source>
</evidence>
<feature type="compositionally biased region" description="Polar residues" evidence="3">
    <location>
        <begin position="770"/>
        <end position="780"/>
    </location>
</feature>
<evidence type="ECO:0000313" key="5">
    <source>
        <dbReference type="Proteomes" id="UP000275846"/>
    </source>
</evidence>
<comment type="similarity">
    <text evidence="2">Belongs to the UPL family. K-HECT subfamily.</text>
</comment>
<keyword evidence="1 2" id="KW-0808">Transferase</keyword>
<comment type="pathway">
    <text evidence="2">Protein modification; protein ubiquitination.</text>
</comment>
<dbReference type="WBParaSite" id="SSLN_0000574601-mRNA-1">
    <property type="protein sequence ID" value="SSLN_0000574601-mRNA-1"/>
    <property type="gene ID" value="SSLN_0000574601"/>
</dbReference>
<evidence type="ECO:0000256" key="1">
    <source>
        <dbReference type="ARBA" id="ARBA00022679"/>
    </source>
</evidence>
<reference evidence="4 5" key="2">
    <citation type="submission" date="2018-11" db="EMBL/GenBank/DDBJ databases">
        <authorList>
            <consortium name="Pathogen Informatics"/>
        </authorList>
    </citation>
    <scope>NUCLEOTIDE SEQUENCE [LARGE SCALE GENOMIC DNA]</scope>
    <source>
        <strain evidence="4 5">NST_G2</strain>
    </source>
</reference>
<feature type="region of interest" description="Disordered" evidence="3">
    <location>
        <begin position="1127"/>
        <end position="1228"/>
    </location>
</feature>
<dbReference type="EC" id="2.3.2.26" evidence="2"/>
<dbReference type="InterPro" id="IPR045322">
    <property type="entry name" value="HECTD1/TRIP12-like"/>
</dbReference>
<dbReference type="Proteomes" id="UP000275846">
    <property type="component" value="Unassembled WGS sequence"/>
</dbReference>
<dbReference type="GO" id="GO:0061630">
    <property type="term" value="F:ubiquitin protein ligase activity"/>
    <property type="evidence" value="ECO:0007669"/>
    <property type="project" value="UniProtKB-UniRule"/>
</dbReference>
<dbReference type="STRING" id="70667.A0A183SMW9"/>
<feature type="compositionally biased region" description="Basic and acidic residues" evidence="3">
    <location>
        <begin position="1209"/>
        <end position="1219"/>
    </location>
</feature>
<feature type="region of interest" description="Disordered" evidence="3">
    <location>
        <begin position="650"/>
        <end position="699"/>
    </location>
</feature>
<dbReference type="EMBL" id="UYSU01033305">
    <property type="protein sequence ID" value="VDL91952.1"/>
    <property type="molecule type" value="Genomic_DNA"/>
</dbReference>
<name>A0A183SMW9_SCHSO</name>
<feature type="compositionally biased region" description="Basic and acidic residues" evidence="3">
    <location>
        <begin position="1033"/>
        <end position="1043"/>
    </location>
</feature>
<dbReference type="UniPathway" id="UPA00143"/>
<dbReference type="GO" id="GO:0000209">
    <property type="term" value="P:protein polyubiquitination"/>
    <property type="evidence" value="ECO:0007669"/>
    <property type="project" value="TreeGrafter"/>
</dbReference>
<dbReference type="OrthoDB" id="412600at2759"/>
<feature type="region of interest" description="Disordered" evidence="3">
    <location>
        <begin position="462"/>
        <end position="485"/>
    </location>
</feature>
<feature type="region of interest" description="Disordered" evidence="3">
    <location>
        <begin position="842"/>
        <end position="861"/>
    </location>
</feature>
<feature type="compositionally biased region" description="Polar residues" evidence="3">
    <location>
        <begin position="250"/>
        <end position="264"/>
    </location>
</feature>
<feature type="compositionally biased region" description="Polar residues" evidence="3">
    <location>
        <begin position="467"/>
        <end position="485"/>
    </location>
</feature>
<proteinExistence type="inferred from homology"/>
<gene>
    <name evidence="4" type="ORF">SSLN_LOCUS5567</name>
</gene>
<comment type="catalytic activity">
    <reaction evidence="2">
        <text>S-ubiquitinyl-[E2 ubiquitin-conjugating enzyme]-L-cysteine + [acceptor protein]-L-lysine = [E2 ubiquitin-conjugating enzyme]-L-cysteine + N(6)-ubiquitinyl-[acceptor protein]-L-lysine.</text>
        <dbReference type="EC" id="2.3.2.26"/>
    </reaction>
</comment>
<evidence type="ECO:0000313" key="4">
    <source>
        <dbReference type="EMBL" id="VDL91952.1"/>
    </source>
</evidence>
<feature type="compositionally biased region" description="Acidic residues" evidence="3">
    <location>
        <begin position="850"/>
        <end position="861"/>
    </location>
</feature>
<feature type="compositionally biased region" description="Polar residues" evidence="3">
    <location>
        <begin position="1156"/>
        <end position="1168"/>
    </location>
</feature>
<feature type="compositionally biased region" description="Basic and acidic residues" evidence="3">
    <location>
        <begin position="679"/>
        <end position="690"/>
    </location>
</feature>
<feature type="region of interest" description="Disordered" evidence="3">
    <location>
        <begin position="232"/>
        <end position="294"/>
    </location>
</feature>
<sequence>MGRIYDSVMLPPALCYAGFPQTTVQESSTLIRFQIHHLAWKLLCRELVSTPSSPSATAPQTPASVPISGGCNSGLQQPPPHDRLCVLREFATQIVRLALPGTGSIGSVSSQMEEIFRRISALLGEGSGEEALTAYEVITSGLINALLLCLSPTRILSWASAITLKPQEAQDPSVHFRFLQARRLAFCRAFMPSLGGAGISSLVRRLIEALDQTQRLPLNLFERMESVRHIPSRKIKTKPVQSDAAAAATPDSQSKKSAGGSQMQLPPGTTALPSCAGQEMSTLTRTSVPPPVSCPPSTAGGVVFTFQSADPTDDSAAPMNCLPLGLLCPRSEMWEMTHRSLNGGGVRALLDRQVNLVLGEFVPSSAYSMCTGRLGMLQLQQGCPLLMERDEVAIECEAPDASGRLRLARMANHTIFVTTLTSVGRLRSRVKELTAKYWYQLPRTEMVFFRMFRDKPGTSILLVPSPENDSTQQQKPTTSSPDESTLMTGVIDWLGTDAGSVSIKDWMNPLNLNLIQALIIPSNAPFLGNVADAFAPQLGRSNSKTSQDNAVGLLVGLKGETWQEDDEVRKKAKVSEADLGPGLVFDLGVQLIPSAYSLAQLRGKLHELPGPVAPRNWCLQASNNGQNWVTLRVHVNDTILDPEVGTGYTWPLDPSSATPWPPQKAQPGGEESALSSQPDLKDKTAQEHEAVPLAREGASFTATPPGWRVYRIMGTGPNSLGSCDLPIGSLELYGRIVGVHDKLLSPSDINGHRRHSSAHHKDEDSGDATRPSQSTKSANSSREDTINGIGTNQTIDLTQSNSIRQLLPSWWRRLISFGAGVNASHLASLALSIDRFGLTSCTGNSRGNESDDDDDDGDEEEDAFSFHRLTAARDSLRLPLSELLDLIVRDARLPRRFRDSIGTSHKSASVDLLQPLSPSLGGRERAATVDLPDLRSNMRRRRRRLVDVQPSQYASASDSLRYDSPATIKTNHLVRGADSMCRLSHASEFISCCDSDDAFLETDGGALEFAEAVDALVQMNTDSPCTVTTVDMGDNHANQDKKTRTTTTPVANTSQEKGVAQEPQLVSGADGEEEEAVTLEDVFTNLSDEDKTVDDSDVLLAANSDIQADGDNDTDNDESAEQVFATSTTASAGAAGTTGEETADVSRARAHATGDGPSSETGHSSSRWASPGVEGDTIIPETMQSQEDDDSPVDDGVAPTCRSGPRITETVEEHSERRTTSNVVGSKDDCINEHNNLAPGLIPAFDPTPRNRNASASSEFILKRPPGSSSLPDAYAVKLTEPDKTQIVITLKAYLRDGSLVASIRAKDNNRPIFNYFFQLAQKAVYSSVLTNSPLLDSIIEEGEEGATERLTLKVNYRFRTPEDDLEEEKEEEDDAKGRTSTDLLADTPRMLTHRDIRLATFQDECIRLACQQKLPGVLNCASSANLAGSESSASFATTASKVEQLLELIRVIHQITGTQNLPLSDFGNDLDAAPQPVTATFCTSDDEMETEQELHMYDLFATSGLNNDLAPEHFISQALSRKLIRQLMDPLAVVSSTLPDWCFNLPRRLPVLFPYEVRLNLLNSSAFGAARYTQFLRLLSIFPLDK</sequence>